<dbReference type="PANTHER" id="PTHR10151">
    <property type="entry name" value="ECTONUCLEOTIDE PYROPHOSPHATASE/PHOSPHODIESTERASE"/>
    <property type="match status" value="1"/>
</dbReference>
<gene>
    <name evidence="1" type="ORF">SAMN05192561_103168</name>
</gene>
<dbReference type="InterPro" id="IPR023116">
    <property type="entry name" value="Phosphonoacetate_hydro_insert"/>
</dbReference>
<dbReference type="AlphaFoldDB" id="A0A1H6IKP8"/>
<dbReference type="EMBL" id="FNWU01000003">
    <property type="protein sequence ID" value="SEH50080.1"/>
    <property type="molecule type" value="Genomic_DNA"/>
</dbReference>
<dbReference type="OrthoDB" id="33550at2157"/>
<dbReference type="SUPFAM" id="SSF53649">
    <property type="entry name" value="Alkaline phosphatase-like"/>
    <property type="match status" value="1"/>
</dbReference>
<dbReference type="STRING" id="1267564.SAMN05192561_103168"/>
<name>A0A1H6IKP8_9EURY</name>
<organism evidence="1 2">
    <name type="scientific">Halopenitus malekzadehii</name>
    <dbReference type="NCBI Taxonomy" id="1267564"/>
    <lineage>
        <taxon>Archaea</taxon>
        <taxon>Methanobacteriati</taxon>
        <taxon>Methanobacteriota</taxon>
        <taxon>Stenosarchaea group</taxon>
        <taxon>Halobacteria</taxon>
        <taxon>Halobacteriales</taxon>
        <taxon>Haloferacaceae</taxon>
        <taxon>Halopenitus</taxon>
    </lineage>
</organism>
<keyword evidence="1" id="KW-0378">Hydrolase</keyword>
<evidence type="ECO:0000313" key="2">
    <source>
        <dbReference type="Proteomes" id="UP000199215"/>
    </source>
</evidence>
<proteinExistence type="predicted"/>
<dbReference type="Gene3D" id="3.30.1360.110">
    <property type="entry name" value="Domain 2, Phosphonoacetate Hydrolase"/>
    <property type="match status" value="1"/>
</dbReference>
<evidence type="ECO:0000313" key="1">
    <source>
        <dbReference type="EMBL" id="SEH50080.1"/>
    </source>
</evidence>
<dbReference type="Pfam" id="PF01663">
    <property type="entry name" value="Phosphodiest"/>
    <property type="match status" value="1"/>
</dbReference>
<reference evidence="1 2" key="1">
    <citation type="submission" date="2016-10" db="EMBL/GenBank/DDBJ databases">
        <authorList>
            <person name="de Groot N.N."/>
        </authorList>
    </citation>
    <scope>NUCLEOTIDE SEQUENCE [LARGE SCALE GENOMIC DNA]</scope>
    <source>
        <strain evidence="1 2">IBRC-M10418</strain>
    </source>
</reference>
<accession>A0A1H6IKP8</accession>
<dbReference type="PANTHER" id="PTHR10151:SF120">
    <property type="entry name" value="BIS(5'-ADENOSYL)-TRIPHOSPHATASE"/>
    <property type="match status" value="1"/>
</dbReference>
<dbReference type="RefSeq" id="WP_092816737.1">
    <property type="nucleotide sequence ID" value="NZ_FNWU01000003.1"/>
</dbReference>
<dbReference type="GO" id="GO:0016787">
    <property type="term" value="F:hydrolase activity"/>
    <property type="evidence" value="ECO:0007669"/>
    <property type="project" value="UniProtKB-KW"/>
</dbReference>
<dbReference type="InterPro" id="IPR002591">
    <property type="entry name" value="Phosphodiest/P_Trfase"/>
</dbReference>
<keyword evidence="2" id="KW-1185">Reference proteome</keyword>
<sequence>MTNVVICCDGLDPTYLGDVDTPGWDAIAAAGRAGTCSAAVPTLTNVNNVGIVTGVPPRDHGITGNTYYDAERGDRVYMTDPSFLRHDSVLQRAADGGDRAGALVVKEKLRRMIGRGCVVAASAEDPPTWLEEAIGPAPDIYSGHASEWVLNAAAFVLADRDLDWLYVSTTDVVPHKHAPDESRAVEWIRALDEGIATVADRADDVVVTADHGMSRKTTVVDLESILAAAGHDPVVVRLIRDRHTYHHRNLGGAAYVHVDDPDAAGAVIRDHPDIDVVCSRAEAAARFDLPPDRIGDLVVLGAESAVFGPVEDGHVGPVDVRSHGSHHEITVPYATTLDGALDRNRDAFDVFETSPSRDTA</sequence>
<dbReference type="Proteomes" id="UP000199215">
    <property type="component" value="Unassembled WGS sequence"/>
</dbReference>
<dbReference type="Gene3D" id="3.40.720.10">
    <property type="entry name" value="Alkaline Phosphatase, subunit A"/>
    <property type="match status" value="1"/>
</dbReference>
<protein>
    <submittedName>
        <fullName evidence="1">Phosphonoacetate hydrolase</fullName>
    </submittedName>
</protein>
<dbReference type="InterPro" id="IPR017850">
    <property type="entry name" value="Alkaline_phosphatase_core_sf"/>
</dbReference>